<dbReference type="Proteomes" id="UP000001822">
    <property type="component" value="Chromosome"/>
</dbReference>
<keyword evidence="2" id="KW-1185">Reference proteome</keyword>
<reference evidence="1 2" key="1">
    <citation type="journal article" date="2007" name="Appl. Environ. Microbiol.">
        <title>Genome sequence of the cellulolytic gliding bacterium Cytophaga hutchinsonii.</title>
        <authorList>
            <person name="Xie G."/>
            <person name="Bruce D.C."/>
            <person name="Challacombe J.F."/>
            <person name="Chertkov O."/>
            <person name="Detter J.C."/>
            <person name="Gilna P."/>
            <person name="Han C.S."/>
            <person name="Lucas S."/>
            <person name="Misra M."/>
            <person name="Myers G.L."/>
            <person name="Richardson P."/>
            <person name="Tapia R."/>
            <person name="Thayer N."/>
            <person name="Thompson L.S."/>
            <person name="Brettin T.S."/>
            <person name="Henrissat B."/>
            <person name="Wilson D.B."/>
            <person name="McBride M.J."/>
        </authorList>
    </citation>
    <scope>NUCLEOTIDE SEQUENCE [LARGE SCALE GENOMIC DNA]</scope>
    <source>
        <strain evidence="2">ATCC 33406 / DSM 1761 / CIP 103989 / NBRC 15051 / NCIMB 9469 / D465</strain>
    </source>
</reference>
<accession>A0A6N4SV55</accession>
<proteinExistence type="predicted"/>
<protein>
    <submittedName>
        <fullName evidence="1">Uncharacterized protein</fullName>
    </submittedName>
</protein>
<evidence type="ECO:0000313" key="1">
    <source>
        <dbReference type="EMBL" id="ABG60209.1"/>
    </source>
</evidence>
<organism evidence="1 2">
    <name type="scientific">Cytophaga hutchinsonii (strain ATCC 33406 / DSM 1761 / CIP 103989 / NBRC 15051 / NCIMB 9469 / D465)</name>
    <dbReference type="NCBI Taxonomy" id="269798"/>
    <lineage>
        <taxon>Bacteria</taxon>
        <taxon>Pseudomonadati</taxon>
        <taxon>Bacteroidota</taxon>
        <taxon>Cytophagia</taxon>
        <taxon>Cytophagales</taxon>
        <taxon>Cytophagaceae</taxon>
        <taxon>Cytophaga</taxon>
    </lineage>
</organism>
<dbReference type="AlphaFoldDB" id="A0A6N4SV55"/>
<dbReference type="EMBL" id="CP000383">
    <property type="protein sequence ID" value="ABG60209.1"/>
    <property type="molecule type" value="Genomic_DNA"/>
</dbReference>
<gene>
    <name evidence="1" type="ordered locus">CHU_2967</name>
</gene>
<evidence type="ECO:0000313" key="2">
    <source>
        <dbReference type="Proteomes" id="UP000001822"/>
    </source>
</evidence>
<dbReference type="KEGG" id="chu:CHU_2967"/>
<sequence length="62" mass="7548">MTQDTKFKSIKMDKSDYFKLISLQHYFLHKRQIVVNKKNLLGWVLRKAYQDLLKYEEANKIV</sequence>
<name>A0A6N4SV55_CYTH3</name>